<keyword evidence="5 9" id="KW-0064">Aspartyl protease</keyword>
<dbReference type="NCBIfam" id="TIGR00077">
    <property type="entry name" value="lspA"/>
    <property type="match status" value="1"/>
</dbReference>
<protein>
    <recommendedName>
        <fullName evidence="9">Lipoprotein signal peptidase</fullName>
        <ecNumber evidence="9">3.4.23.36</ecNumber>
    </recommendedName>
    <alternativeName>
        <fullName evidence="9">Prolipoprotein signal peptidase</fullName>
    </alternativeName>
    <alternativeName>
        <fullName evidence="9">Signal peptidase II</fullName>
        <shortName evidence="9">SPase II</shortName>
    </alternativeName>
</protein>
<feature type="active site" evidence="9">
    <location>
        <position position="112"/>
    </location>
</feature>
<dbReference type="InterPro" id="IPR001872">
    <property type="entry name" value="Peptidase_A8"/>
</dbReference>
<dbReference type="RefSeq" id="WP_034569751.1">
    <property type="nucleotide sequence ID" value="NZ_JQBS01000035.1"/>
</dbReference>
<feature type="transmembrane region" description="Helical" evidence="9">
    <location>
        <begin position="59"/>
        <end position="76"/>
    </location>
</feature>
<evidence type="ECO:0000256" key="1">
    <source>
        <dbReference type="ARBA" id="ARBA00006139"/>
    </source>
</evidence>
<comment type="function">
    <text evidence="9 10">This protein specifically catalyzes the removal of signal peptides from prolipoproteins.</text>
</comment>
<keyword evidence="2 9" id="KW-1003">Cell membrane</keyword>
<dbReference type="GO" id="GO:0006508">
    <property type="term" value="P:proteolysis"/>
    <property type="evidence" value="ECO:0007669"/>
    <property type="project" value="UniProtKB-KW"/>
</dbReference>
<dbReference type="GO" id="GO:0005886">
    <property type="term" value="C:plasma membrane"/>
    <property type="evidence" value="ECO:0007669"/>
    <property type="project" value="UniProtKB-SubCell"/>
</dbReference>
<evidence type="ECO:0000256" key="2">
    <source>
        <dbReference type="ARBA" id="ARBA00022475"/>
    </source>
</evidence>
<keyword evidence="7 9" id="KW-1133">Transmembrane helix</keyword>
<keyword evidence="3 9" id="KW-0645">Protease</keyword>
<evidence type="ECO:0000313" key="12">
    <source>
        <dbReference type="EMBL" id="KRN54286.1"/>
    </source>
</evidence>
<dbReference type="eggNOG" id="COG0597">
    <property type="taxonomic scope" value="Bacteria"/>
</dbReference>
<evidence type="ECO:0000256" key="6">
    <source>
        <dbReference type="ARBA" id="ARBA00022801"/>
    </source>
</evidence>
<gene>
    <name evidence="9" type="primary">lspA</name>
    <name evidence="12" type="ORF">IV74_GL001867</name>
</gene>
<dbReference type="UniPathway" id="UPA00665"/>
<dbReference type="PANTHER" id="PTHR33695">
    <property type="entry name" value="LIPOPROTEIN SIGNAL PEPTIDASE"/>
    <property type="match status" value="1"/>
</dbReference>
<name>A0A0R2HP57_CARDV</name>
<dbReference type="GO" id="GO:0004190">
    <property type="term" value="F:aspartic-type endopeptidase activity"/>
    <property type="evidence" value="ECO:0007669"/>
    <property type="project" value="UniProtKB-UniRule"/>
</dbReference>
<comment type="pathway">
    <text evidence="9">Protein modification; lipoprotein biosynthesis (signal peptide cleavage).</text>
</comment>
<evidence type="ECO:0000256" key="10">
    <source>
        <dbReference type="RuleBase" id="RU000594"/>
    </source>
</evidence>
<comment type="caution">
    <text evidence="12">The sequence shown here is derived from an EMBL/GenBank/DDBJ whole genome shotgun (WGS) entry which is preliminary data.</text>
</comment>
<dbReference type="AlphaFoldDB" id="A0A0R2HP57"/>
<evidence type="ECO:0000256" key="9">
    <source>
        <dbReference type="HAMAP-Rule" id="MF_00161"/>
    </source>
</evidence>
<sequence>MIYYYLLALVVLIVDQVTKYLVVQNIELYQVKAFLPGVLSWMYIQNTGAAWSILEGQMWFFYVITTVVIIGVLYIMQKYAKESRLFSMGLALILAGALGNFIDRIRLGYVVDMVRVELFDFPIFNVADMSLSIGVALIIVYVLLDEKNKKLA</sequence>
<dbReference type="EMBL" id="JQBS01000035">
    <property type="protein sequence ID" value="KRN54286.1"/>
    <property type="molecule type" value="Genomic_DNA"/>
</dbReference>
<dbReference type="EC" id="3.4.23.36" evidence="9"/>
<organism evidence="12 13">
    <name type="scientific">Carnobacterium divergens DSM 20623</name>
    <dbReference type="NCBI Taxonomy" id="1449336"/>
    <lineage>
        <taxon>Bacteria</taxon>
        <taxon>Bacillati</taxon>
        <taxon>Bacillota</taxon>
        <taxon>Bacilli</taxon>
        <taxon>Lactobacillales</taxon>
        <taxon>Carnobacteriaceae</taxon>
        <taxon>Carnobacterium</taxon>
    </lineage>
</organism>
<comment type="catalytic activity">
    <reaction evidence="9 10">
        <text>Release of signal peptides from bacterial membrane prolipoproteins. Hydrolyzes -Xaa-Yaa-Zaa-|-(S,diacylglyceryl)Cys-, in which Xaa is hydrophobic (preferably Leu), and Yaa (Ala or Ser) and Zaa (Gly or Ala) have small, neutral side chains.</text>
        <dbReference type="EC" id="3.4.23.36"/>
    </reaction>
</comment>
<dbReference type="HAMAP" id="MF_00161">
    <property type="entry name" value="LspA"/>
    <property type="match status" value="1"/>
</dbReference>
<evidence type="ECO:0000256" key="11">
    <source>
        <dbReference type="RuleBase" id="RU004181"/>
    </source>
</evidence>
<evidence type="ECO:0000256" key="8">
    <source>
        <dbReference type="ARBA" id="ARBA00023136"/>
    </source>
</evidence>
<dbReference type="PATRIC" id="fig|1449336.4.peg.1903"/>
<feature type="transmembrane region" description="Helical" evidence="9">
    <location>
        <begin position="6"/>
        <end position="22"/>
    </location>
</feature>
<dbReference type="GeneID" id="89588861"/>
<evidence type="ECO:0000313" key="13">
    <source>
        <dbReference type="Proteomes" id="UP000051658"/>
    </source>
</evidence>
<feature type="transmembrane region" description="Helical" evidence="9">
    <location>
        <begin position="122"/>
        <end position="144"/>
    </location>
</feature>
<keyword evidence="13" id="KW-1185">Reference proteome</keyword>
<reference evidence="12 13" key="1">
    <citation type="journal article" date="2015" name="Genome Announc.">
        <title>Expanding the biotechnology potential of lactobacilli through comparative genomics of 213 strains and associated genera.</title>
        <authorList>
            <person name="Sun Z."/>
            <person name="Harris H.M."/>
            <person name="McCann A."/>
            <person name="Guo C."/>
            <person name="Argimon S."/>
            <person name="Zhang W."/>
            <person name="Yang X."/>
            <person name="Jeffery I.B."/>
            <person name="Cooney J.C."/>
            <person name="Kagawa T.F."/>
            <person name="Liu W."/>
            <person name="Song Y."/>
            <person name="Salvetti E."/>
            <person name="Wrobel A."/>
            <person name="Rasinkangas P."/>
            <person name="Parkhill J."/>
            <person name="Rea M.C."/>
            <person name="O'Sullivan O."/>
            <person name="Ritari J."/>
            <person name="Douillard F.P."/>
            <person name="Paul Ross R."/>
            <person name="Yang R."/>
            <person name="Briner A.E."/>
            <person name="Felis G.E."/>
            <person name="de Vos W.M."/>
            <person name="Barrangou R."/>
            <person name="Klaenhammer T.R."/>
            <person name="Caufield P.W."/>
            <person name="Cui Y."/>
            <person name="Zhang H."/>
            <person name="O'Toole P.W."/>
        </authorList>
    </citation>
    <scope>NUCLEOTIDE SEQUENCE [LARGE SCALE GENOMIC DNA]</scope>
    <source>
        <strain evidence="12 13">DSM 20623</strain>
    </source>
</reference>
<evidence type="ECO:0000256" key="7">
    <source>
        <dbReference type="ARBA" id="ARBA00022989"/>
    </source>
</evidence>
<keyword evidence="8 9" id="KW-0472">Membrane</keyword>
<keyword evidence="6 9" id="KW-0378">Hydrolase</keyword>
<evidence type="ECO:0000256" key="3">
    <source>
        <dbReference type="ARBA" id="ARBA00022670"/>
    </source>
</evidence>
<dbReference type="PRINTS" id="PR00781">
    <property type="entry name" value="LIPOSIGPTASE"/>
</dbReference>
<comment type="subcellular location">
    <subcellularLocation>
        <location evidence="9">Cell membrane</location>
        <topology evidence="9">Multi-pass membrane protein</topology>
    </subcellularLocation>
</comment>
<comment type="similarity">
    <text evidence="1 9 11">Belongs to the peptidase A8 family.</text>
</comment>
<feature type="transmembrane region" description="Helical" evidence="9">
    <location>
        <begin position="85"/>
        <end position="102"/>
    </location>
</feature>
<evidence type="ECO:0000256" key="5">
    <source>
        <dbReference type="ARBA" id="ARBA00022750"/>
    </source>
</evidence>
<evidence type="ECO:0000256" key="4">
    <source>
        <dbReference type="ARBA" id="ARBA00022692"/>
    </source>
</evidence>
<feature type="active site" evidence="9">
    <location>
        <position position="128"/>
    </location>
</feature>
<dbReference type="PROSITE" id="PS00855">
    <property type="entry name" value="SPASE_II"/>
    <property type="match status" value="1"/>
</dbReference>
<dbReference type="PANTHER" id="PTHR33695:SF1">
    <property type="entry name" value="LIPOPROTEIN SIGNAL PEPTIDASE"/>
    <property type="match status" value="1"/>
</dbReference>
<proteinExistence type="inferred from homology"/>
<keyword evidence="4 9" id="KW-0812">Transmembrane</keyword>
<dbReference type="Pfam" id="PF01252">
    <property type="entry name" value="Peptidase_A8"/>
    <property type="match status" value="1"/>
</dbReference>
<dbReference type="Proteomes" id="UP000051658">
    <property type="component" value="Unassembled WGS sequence"/>
</dbReference>
<accession>A0A0R2HP57</accession>